<dbReference type="Pfam" id="PF07750">
    <property type="entry name" value="GcrA"/>
    <property type="match status" value="1"/>
</dbReference>
<dbReference type="InterPro" id="IPR011681">
    <property type="entry name" value="GcrA"/>
</dbReference>
<organism evidence="1">
    <name type="scientific">uncultured SAR11 cluster bacterium HF0010_09O16</name>
    <dbReference type="NCBI Taxonomy" id="710725"/>
    <lineage>
        <taxon>Bacteria</taxon>
        <taxon>Pseudomonadati</taxon>
        <taxon>Pseudomonadota</taxon>
        <taxon>Alphaproteobacteria</taxon>
        <taxon>Candidatus Pelagibacterales</taxon>
        <taxon>environmental samples</taxon>
    </lineage>
</organism>
<accession>E0XWZ0</accession>
<sequence>MAWDERSIEILKSNWKTKTASQIAELIGGVSRNAVIGKANRLNLSAKIKTRSTASNETFENSIDDKNIKIKRGRRSKFVLNKSMLDQLGPAKLLTLEELTETTCKYMIHEDQGKEGHPNMPGSFFCGRDTVPKYSYCLYHMGLVWQPKGKKEDVVNKNEEIPDFIEKKIKSAG</sequence>
<reference evidence="1" key="1">
    <citation type="journal article" date="2011" name="Environ. Microbiol.">
        <title>Time-series analyses of Monterey Bay coastal microbial picoplankton using a 'genome proxy' microarray.</title>
        <authorList>
            <person name="Rich V.I."/>
            <person name="Pham V.D."/>
            <person name="Eppley J."/>
            <person name="Shi Y."/>
            <person name="DeLong E.F."/>
        </authorList>
    </citation>
    <scope>NUCLEOTIDE SEQUENCE</scope>
</reference>
<proteinExistence type="predicted"/>
<dbReference type="EMBL" id="GU474904">
    <property type="protein sequence ID" value="ADI18931.1"/>
    <property type="molecule type" value="Genomic_DNA"/>
</dbReference>
<protein>
    <recommendedName>
        <fullName evidence="2">GcrA cell cycle regulator</fullName>
    </recommendedName>
</protein>
<evidence type="ECO:0000313" key="1">
    <source>
        <dbReference type="EMBL" id="ADI18931.1"/>
    </source>
</evidence>
<name>E0XWZ0_9PROT</name>
<dbReference type="AlphaFoldDB" id="E0XWZ0"/>
<evidence type="ECO:0008006" key="2">
    <source>
        <dbReference type="Google" id="ProtNLM"/>
    </source>
</evidence>